<dbReference type="SUPFAM" id="SSF53335">
    <property type="entry name" value="S-adenosyl-L-methionine-dependent methyltransferases"/>
    <property type="match status" value="1"/>
</dbReference>
<dbReference type="GO" id="GO:0032259">
    <property type="term" value="P:methylation"/>
    <property type="evidence" value="ECO:0007669"/>
    <property type="project" value="UniProtKB-KW"/>
</dbReference>
<comment type="caution">
    <text evidence="4">The sequence shown here is derived from an EMBL/GenBank/DDBJ whole genome shotgun (WGS) entry which is preliminary data.</text>
</comment>
<keyword evidence="2" id="KW-0808">Transferase</keyword>
<feature type="non-terminal residue" evidence="4">
    <location>
        <position position="1"/>
    </location>
</feature>
<dbReference type="InterPro" id="IPR002941">
    <property type="entry name" value="DNA_methylase_N4/N6"/>
</dbReference>
<evidence type="ECO:0000313" key="4">
    <source>
        <dbReference type="EMBL" id="KKK76233.1"/>
    </source>
</evidence>
<evidence type="ECO:0000256" key="1">
    <source>
        <dbReference type="ARBA" id="ARBA00022603"/>
    </source>
</evidence>
<gene>
    <name evidence="4" type="ORF">LCGC14_2865730</name>
</gene>
<dbReference type="SUPFAM" id="SSF109709">
    <property type="entry name" value="KorB DNA-binding domain-like"/>
    <property type="match status" value="1"/>
</dbReference>
<protein>
    <recommendedName>
        <fullName evidence="3">DNA methylase N-4/N-6 domain-containing protein</fullName>
    </recommendedName>
</protein>
<sequence length="357" mass="41288">LEMEFHANEDREGFSWKEKATYYERIHQMFMIESELDSELEGWTPAHTAKYLGMGESTLAKYLQFTEDPDIMDDERVSGAKTFRTAYKQATIVRETKKRERQVKHHKRITTEGDEVTDEDRTQDFAMRLVEHEDCRVWIKGFLDDDVSWIHWDPMYGGEQAGGAFTSFEEKDDTPEYADEVLDEMLPELFRVLQPGRWMALWFHPARYAEVKSRLETAGFWVNPYPCIWYKQDRNSDGHEITRYLTNAYETFFLCAKENDVQPILQVSNRQNVFVFDTIPRAARRHIMHKPAELLTEILRLISIPGEKGLDPSVGSGSIFEASLASGRVAFGCEISLESYLGALQAIKNVVSEIGVK</sequence>
<dbReference type="GO" id="GO:0008170">
    <property type="term" value="F:N-methyltransferase activity"/>
    <property type="evidence" value="ECO:0007669"/>
    <property type="project" value="InterPro"/>
</dbReference>
<dbReference type="Pfam" id="PF01555">
    <property type="entry name" value="N6_N4_Mtase"/>
    <property type="match status" value="1"/>
</dbReference>
<feature type="domain" description="DNA methylase N-4/N-6" evidence="3">
    <location>
        <begin position="148"/>
        <end position="338"/>
    </location>
</feature>
<keyword evidence="1" id="KW-0489">Methyltransferase</keyword>
<evidence type="ECO:0000256" key="2">
    <source>
        <dbReference type="ARBA" id="ARBA00022679"/>
    </source>
</evidence>
<dbReference type="Gene3D" id="3.40.50.150">
    <property type="entry name" value="Vaccinia Virus protein VP39"/>
    <property type="match status" value="1"/>
</dbReference>
<reference evidence="4" key="1">
    <citation type="journal article" date="2015" name="Nature">
        <title>Complex archaea that bridge the gap between prokaryotes and eukaryotes.</title>
        <authorList>
            <person name="Spang A."/>
            <person name="Saw J.H."/>
            <person name="Jorgensen S.L."/>
            <person name="Zaremba-Niedzwiedzka K."/>
            <person name="Martijn J."/>
            <person name="Lind A.E."/>
            <person name="van Eijk R."/>
            <person name="Schleper C."/>
            <person name="Guy L."/>
            <person name="Ettema T.J."/>
        </authorList>
    </citation>
    <scope>NUCLEOTIDE SEQUENCE</scope>
</reference>
<dbReference type="GO" id="GO:0003677">
    <property type="term" value="F:DNA binding"/>
    <property type="evidence" value="ECO:0007669"/>
    <property type="project" value="InterPro"/>
</dbReference>
<dbReference type="EMBL" id="LAZR01055498">
    <property type="protein sequence ID" value="KKK76233.1"/>
    <property type="molecule type" value="Genomic_DNA"/>
</dbReference>
<evidence type="ECO:0000259" key="3">
    <source>
        <dbReference type="Pfam" id="PF01555"/>
    </source>
</evidence>
<proteinExistence type="predicted"/>
<name>A0A0F8Y4M6_9ZZZZ</name>
<organism evidence="4">
    <name type="scientific">marine sediment metagenome</name>
    <dbReference type="NCBI Taxonomy" id="412755"/>
    <lineage>
        <taxon>unclassified sequences</taxon>
        <taxon>metagenomes</taxon>
        <taxon>ecological metagenomes</taxon>
    </lineage>
</organism>
<accession>A0A0F8Y4M6</accession>
<dbReference type="InterPro" id="IPR029063">
    <property type="entry name" value="SAM-dependent_MTases_sf"/>
</dbReference>
<dbReference type="AlphaFoldDB" id="A0A0F8Y4M6"/>